<evidence type="ECO:0000256" key="3">
    <source>
        <dbReference type="ARBA" id="ARBA00022692"/>
    </source>
</evidence>
<dbReference type="Proteomes" id="UP000187203">
    <property type="component" value="Unassembled WGS sequence"/>
</dbReference>
<dbReference type="STRING" id="93759.A0A1R3KBQ0"/>
<sequence>MGAKDGMFRYADGMDKLLMFLGALGSIGDGMQYPLTMFVLSKVINEFGNPNSTLSNHTVDKFALRLLYVAIFVGLSAFVEGVCWTRTAERQTSRIRTEYLKSVLRQEVGFFDTQEAGSSTTFQVVSTISADANAIQVAICEKIPDCLAFVSTFVFCLVVSFILSWKLALAALPFTLFFIVPGLVFGKLMMDVIMKMIESYGVAGGIAEQAISSIRTVYSYVAENQTLEKFSSALEKTLELGIKQGFAKGLMMGSMGSIYIGWAFQAFVGTYLVTEKGEKGGSIFVAGINVIMGGLSILGALPNLTGITEATVAATRIFEMIDRVPTIDTEDKKGKALSYVRGEIELKDIYFSYPSRLDTPVLQGLNLRIPAGKSVGLVGGSGSGKSTIIALLQRFYDPIEGDIFLDGYKIKRLQVKWLRSQMGLVSQEPVLFATSIKENILFGREGASMDDVIEAAKAANAHDFIVKLPDGYETHVGQFGFQLSGGQKQRIAIARALIRDPKILLLDEATSALDAQAERIVQEAIDKASVGRTTIIIAHRLTTIRKANLIVVLEAGRVIESGSHDELMTMNNGEGGEYHRMVELQQMASKNESSDESSYQTEGRRRRRMHVAPSPISYRSSAASTPALNPFSPALSIGTPYSYTIQYDPDDESFDENMDQMAAPAPSQWRLLKMNAPEWGRALIGSMAALGSGAVQPINAYCVGLLISIYFRPDKAEIKSKSRTLSFVFLGIAALNFTSSLLQHYNFAVMGEKLTKRIREKFLQKLMTFEISWFDQEDNTSAAICTRLATEANMVRSLVGDRMSLLVQAIFGSLFAYAVALILSWRLSIVMIAVQPIVVGSFYARSMLMKSMAGKAQKAQKEGSQLASEAVVNHRTITAFSSQKRMLGLFKETLKGPKEESVRHSWLSEAGSMTNDLSKGSAAVRSVFAILDRRSEIDPENQWGLEIKKAIKGKIELRNVFFAYPTRPDQMIFKGLNLRIDAGRTVALVGQSGSGKSTIIGLIERFYDPMKGSVSIDGQDVKNYNLRMLRTHIALVSQEPTLFAGTIRENIAYGKENAKESEIRKASKLANAHEFISGMKDGYDTNCGERGVQLSGGQKQRIALARAILKNPTILLLDEATSALDSVSESLVQEALEKMMVGRTCVIVAHRLSTIQKADTIAVIKNGKVAEQGSHNELISLGRGGAYYSLTKLQGGNSPYRR</sequence>
<keyword evidence="15" id="KW-1185">Reference proteome</keyword>
<keyword evidence="4" id="KW-0677">Repeat</keyword>
<keyword evidence="8 11" id="KW-0472">Membrane</keyword>
<feature type="compositionally biased region" description="Polar residues" evidence="10">
    <location>
        <begin position="588"/>
        <end position="601"/>
    </location>
</feature>
<proteinExistence type="inferred from homology"/>
<feature type="transmembrane region" description="Helical" evidence="11">
    <location>
        <begin position="727"/>
        <end position="749"/>
    </location>
</feature>
<name>A0A1R3KBQ0_9ROSI</name>
<feature type="transmembrane region" description="Helical" evidence="11">
    <location>
        <begin position="803"/>
        <end position="823"/>
    </location>
</feature>
<dbReference type="GO" id="GO:0140359">
    <property type="term" value="F:ABC-type transporter activity"/>
    <property type="evidence" value="ECO:0007669"/>
    <property type="project" value="InterPro"/>
</dbReference>
<dbReference type="InterPro" id="IPR017871">
    <property type="entry name" value="ABC_transporter-like_CS"/>
</dbReference>
<dbReference type="PANTHER" id="PTHR45136">
    <property type="entry name" value="ABC TRANSPORTER DOMAIN-CONTAINING PROTEIN"/>
    <property type="match status" value="1"/>
</dbReference>
<feature type="domain" description="ABC transporter" evidence="12">
    <location>
        <begin position="955"/>
        <end position="1191"/>
    </location>
</feature>
<dbReference type="FunFam" id="1.20.1560.10:FF:000207">
    <property type="entry name" value="ABC transporter B family member 15-like"/>
    <property type="match status" value="1"/>
</dbReference>
<evidence type="ECO:0000256" key="11">
    <source>
        <dbReference type="SAM" id="Phobius"/>
    </source>
</evidence>
<evidence type="ECO:0000313" key="15">
    <source>
        <dbReference type="Proteomes" id="UP000187203"/>
    </source>
</evidence>
<evidence type="ECO:0000256" key="7">
    <source>
        <dbReference type="ARBA" id="ARBA00022989"/>
    </source>
</evidence>
<evidence type="ECO:0008006" key="16">
    <source>
        <dbReference type="Google" id="ProtNLM"/>
    </source>
</evidence>
<reference evidence="15" key="1">
    <citation type="submission" date="2013-09" db="EMBL/GenBank/DDBJ databases">
        <title>Corchorus olitorius genome sequencing.</title>
        <authorList>
            <person name="Alam M."/>
            <person name="Haque M.S."/>
            <person name="Islam M.S."/>
            <person name="Emdad E.M."/>
            <person name="Islam M.M."/>
            <person name="Ahmed B."/>
            <person name="Halim A."/>
            <person name="Hossen Q.M.M."/>
            <person name="Hossain M.Z."/>
            <person name="Ahmed R."/>
            <person name="Khan M.M."/>
            <person name="Islam R."/>
            <person name="Rashid M.M."/>
            <person name="Khan S.A."/>
            <person name="Rahman M.S."/>
            <person name="Alam M."/>
            <person name="Yahiya A.S."/>
            <person name="Khan M.S."/>
            <person name="Azam M.S."/>
            <person name="Haque T."/>
            <person name="Lashkar M.Z.H."/>
            <person name="Akhand A.I."/>
            <person name="Morshed G."/>
            <person name="Roy S."/>
            <person name="Uddin K.S."/>
            <person name="Rabeya T."/>
            <person name="Hossain A.S."/>
            <person name="Chowdhury A."/>
            <person name="Snigdha A.R."/>
            <person name="Mortoza M.S."/>
            <person name="Matin S.A."/>
            <person name="Hoque S.M.E."/>
            <person name="Islam M.K."/>
            <person name="Roy D.K."/>
            <person name="Haider R."/>
            <person name="Moosa M.M."/>
            <person name="Elias S.M."/>
            <person name="Hasan A.M."/>
            <person name="Jahan S."/>
            <person name="Shafiuddin M."/>
            <person name="Mahmood N."/>
            <person name="Shommy N.S."/>
        </authorList>
    </citation>
    <scope>NUCLEOTIDE SEQUENCE [LARGE SCALE GENOMIC DNA]</scope>
    <source>
        <strain evidence="15">cv. O-4</strain>
    </source>
</reference>
<accession>A0A1R3KBQ0</accession>
<evidence type="ECO:0000259" key="12">
    <source>
        <dbReference type="PROSITE" id="PS50893"/>
    </source>
</evidence>
<dbReference type="FunFam" id="3.40.50.300:FF:000205">
    <property type="entry name" value="ABC transporter B family member 4"/>
    <property type="match status" value="2"/>
</dbReference>
<dbReference type="GO" id="GO:0005524">
    <property type="term" value="F:ATP binding"/>
    <property type="evidence" value="ECO:0007669"/>
    <property type="project" value="UniProtKB-KW"/>
</dbReference>
<keyword evidence="9" id="KW-0325">Glycoprotein</keyword>
<dbReference type="CDD" id="cd18577">
    <property type="entry name" value="ABC_6TM_Pgp_ABCB1_D1_like"/>
    <property type="match status" value="1"/>
</dbReference>
<feature type="transmembrane region" description="Helical" evidence="11">
    <location>
        <begin position="280"/>
        <end position="301"/>
    </location>
</feature>
<keyword evidence="7 11" id="KW-1133">Transmembrane helix</keyword>
<keyword evidence="2" id="KW-0813">Transport</keyword>
<dbReference type="EMBL" id="AWUE01014249">
    <property type="protein sequence ID" value="OMP04505.1"/>
    <property type="molecule type" value="Genomic_DNA"/>
</dbReference>
<dbReference type="Pfam" id="PF00005">
    <property type="entry name" value="ABC_tran"/>
    <property type="match status" value="2"/>
</dbReference>
<evidence type="ECO:0000256" key="10">
    <source>
        <dbReference type="SAM" id="MobiDB-lite"/>
    </source>
</evidence>
<evidence type="ECO:0000256" key="9">
    <source>
        <dbReference type="ARBA" id="ARBA00023180"/>
    </source>
</evidence>
<evidence type="ECO:0000256" key="6">
    <source>
        <dbReference type="ARBA" id="ARBA00022840"/>
    </source>
</evidence>
<dbReference type="PROSITE" id="PS50929">
    <property type="entry name" value="ABC_TM1F"/>
    <property type="match status" value="2"/>
</dbReference>
<dbReference type="InterPro" id="IPR003439">
    <property type="entry name" value="ABC_transporter-like_ATP-bd"/>
</dbReference>
<comment type="similarity">
    <text evidence="1">Belongs to the ABC transporter superfamily. ABCB family. Multidrug resistance exporter (TC 3.A.1.201) subfamily.</text>
</comment>
<feature type="transmembrane region" description="Helical" evidence="11">
    <location>
        <begin position="250"/>
        <end position="274"/>
    </location>
</feature>
<keyword evidence="6" id="KW-0067">ATP-binding</keyword>
<dbReference type="SMART" id="SM00382">
    <property type="entry name" value="AAA"/>
    <property type="match status" value="2"/>
</dbReference>
<protein>
    <recommendedName>
        <fullName evidence="16">ABC transporter-like protein</fullName>
    </recommendedName>
</protein>
<dbReference type="CDD" id="cd03249">
    <property type="entry name" value="ABC_MTABC3_MDL1_MDL2"/>
    <property type="match status" value="2"/>
</dbReference>
<feature type="region of interest" description="Disordered" evidence="10">
    <location>
        <begin position="588"/>
        <end position="611"/>
    </location>
</feature>
<comment type="caution">
    <text evidence="14">The sequence shown here is derived from an EMBL/GenBank/DDBJ whole genome shotgun (WGS) entry which is preliminary data.</text>
</comment>
<feature type="domain" description="ABC transporter" evidence="12">
    <location>
        <begin position="344"/>
        <end position="580"/>
    </location>
</feature>
<feature type="transmembrane region" description="Helical" evidence="11">
    <location>
        <begin position="171"/>
        <end position="190"/>
    </location>
</feature>
<dbReference type="InterPro" id="IPR011527">
    <property type="entry name" value="ABC1_TM_dom"/>
</dbReference>
<dbReference type="Gene3D" id="3.40.50.300">
    <property type="entry name" value="P-loop containing nucleotide triphosphate hydrolases"/>
    <property type="match status" value="2"/>
</dbReference>
<dbReference type="Gene3D" id="1.20.1560.10">
    <property type="entry name" value="ABC transporter type 1, transmembrane domain"/>
    <property type="match status" value="3"/>
</dbReference>
<keyword evidence="3 11" id="KW-0812">Transmembrane</keyword>
<feature type="transmembrane region" description="Helical" evidence="11">
    <location>
        <begin position="682"/>
        <end position="707"/>
    </location>
</feature>
<evidence type="ECO:0000313" key="14">
    <source>
        <dbReference type="EMBL" id="OMP04505.1"/>
    </source>
</evidence>
<dbReference type="SUPFAM" id="SSF52540">
    <property type="entry name" value="P-loop containing nucleoside triphosphate hydrolases"/>
    <property type="match status" value="2"/>
</dbReference>
<dbReference type="PANTHER" id="PTHR45136:SF2">
    <property type="entry name" value="ABC TRANSPORTER DOMAIN-CONTAINING PROTEIN"/>
    <property type="match status" value="1"/>
</dbReference>
<dbReference type="PROSITE" id="PS00211">
    <property type="entry name" value="ABC_TRANSPORTER_1"/>
    <property type="match status" value="2"/>
</dbReference>
<dbReference type="GO" id="GO:0016020">
    <property type="term" value="C:membrane"/>
    <property type="evidence" value="ECO:0007669"/>
    <property type="project" value="InterPro"/>
</dbReference>
<evidence type="ECO:0000256" key="4">
    <source>
        <dbReference type="ARBA" id="ARBA00022737"/>
    </source>
</evidence>
<organism evidence="14 15">
    <name type="scientific">Corchorus olitorius</name>
    <dbReference type="NCBI Taxonomy" id="93759"/>
    <lineage>
        <taxon>Eukaryota</taxon>
        <taxon>Viridiplantae</taxon>
        <taxon>Streptophyta</taxon>
        <taxon>Embryophyta</taxon>
        <taxon>Tracheophyta</taxon>
        <taxon>Spermatophyta</taxon>
        <taxon>Magnoliopsida</taxon>
        <taxon>eudicotyledons</taxon>
        <taxon>Gunneridae</taxon>
        <taxon>Pentapetalae</taxon>
        <taxon>rosids</taxon>
        <taxon>malvids</taxon>
        <taxon>Malvales</taxon>
        <taxon>Malvaceae</taxon>
        <taxon>Grewioideae</taxon>
        <taxon>Apeibeae</taxon>
        <taxon>Corchorus</taxon>
    </lineage>
</organism>
<dbReference type="AlphaFoldDB" id="A0A1R3KBQ0"/>
<dbReference type="PROSITE" id="PS50893">
    <property type="entry name" value="ABC_TRANSPORTER_2"/>
    <property type="match status" value="2"/>
</dbReference>
<keyword evidence="5" id="KW-0547">Nucleotide-binding</keyword>
<feature type="domain" description="ABC transmembrane type-1" evidence="13">
    <location>
        <begin position="683"/>
        <end position="917"/>
    </location>
</feature>
<dbReference type="InterPro" id="IPR027417">
    <property type="entry name" value="P-loop_NTPase"/>
</dbReference>
<dbReference type="SUPFAM" id="SSF90123">
    <property type="entry name" value="ABC transporter transmembrane region"/>
    <property type="match status" value="2"/>
</dbReference>
<gene>
    <name evidence="14" type="ORF">COLO4_09574</name>
</gene>
<dbReference type="Pfam" id="PF00664">
    <property type="entry name" value="ABC_membrane"/>
    <property type="match status" value="2"/>
</dbReference>
<dbReference type="OrthoDB" id="6500128at2759"/>
<evidence type="ECO:0000256" key="1">
    <source>
        <dbReference type="ARBA" id="ARBA00007577"/>
    </source>
</evidence>
<dbReference type="CDD" id="cd18578">
    <property type="entry name" value="ABC_6TM_Pgp_ABCB1_D2_like"/>
    <property type="match status" value="1"/>
</dbReference>
<evidence type="ECO:0000256" key="5">
    <source>
        <dbReference type="ARBA" id="ARBA00022741"/>
    </source>
</evidence>
<dbReference type="InterPro" id="IPR003593">
    <property type="entry name" value="AAA+_ATPase"/>
</dbReference>
<evidence type="ECO:0000256" key="2">
    <source>
        <dbReference type="ARBA" id="ARBA00022448"/>
    </source>
</evidence>
<evidence type="ECO:0000256" key="8">
    <source>
        <dbReference type="ARBA" id="ARBA00023136"/>
    </source>
</evidence>
<feature type="domain" description="ABC transmembrane type-1" evidence="13">
    <location>
        <begin position="20"/>
        <end position="309"/>
    </location>
</feature>
<feature type="transmembrane region" description="Helical" evidence="11">
    <location>
        <begin position="62"/>
        <end position="84"/>
    </location>
</feature>
<dbReference type="InterPro" id="IPR036640">
    <property type="entry name" value="ABC1_TM_sf"/>
</dbReference>
<dbReference type="GO" id="GO:0016887">
    <property type="term" value="F:ATP hydrolysis activity"/>
    <property type="evidence" value="ECO:0007669"/>
    <property type="project" value="InterPro"/>
</dbReference>
<feature type="transmembrane region" description="Helical" evidence="11">
    <location>
        <begin position="146"/>
        <end position="165"/>
    </location>
</feature>
<evidence type="ECO:0000259" key="13">
    <source>
        <dbReference type="PROSITE" id="PS50929"/>
    </source>
</evidence>